<accession>A0AAE1P398</accession>
<keyword evidence="2" id="KW-1185">Reference proteome</keyword>
<reference evidence="1" key="1">
    <citation type="submission" date="2023-11" db="EMBL/GenBank/DDBJ databases">
        <title>Genome assemblies of two species of porcelain crab, Petrolisthes cinctipes and Petrolisthes manimaculis (Anomura: Porcellanidae).</title>
        <authorList>
            <person name="Angst P."/>
        </authorList>
    </citation>
    <scope>NUCLEOTIDE SEQUENCE</scope>
    <source>
        <strain evidence="1">PB745_02</strain>
        <tissue evidence="1">Gill</tissue>
    </source>
</reference>
<sequence>MLATKELEGGRWSGGIGRRWEARRRHEGPSLTNIELAGRSPTVLIAVGETVEVQILMGISVMMVNGRWRHYCVEGPQDAVRKYPDLSGRIGDWSNKIEDCLHAGWITG</sequence>
<protein>
    <submittedName>
        <fullName evidence="1">Uncharacterized protein</fullName>
    </submittedName>
</protein>
<evidence type="ECO:0000313" key="1">
    <source>
        <dbReference type="EMBL" id="KAK4300481.1"/>
    </source>
</evidence>
<organism evidence="1 2">
    <name type="scientific">Petrolisthes manimaculis</name>
    <dbReference type="NCBI Taxonomy" id="1843537"/>
    <lineage>
        <taxon>Eukaryota</taxon>
        <taxon>Metazoa</taxon>
        <taxon>Ecdysozoa</taxon>
        <taxon>Arthropoda</taxon>
        <taxon>Crustacea</taxon>
        <taxon>Multicrustacea</taxon>
        <taxon>Malacostraca</taxon>
        <taxon>Eumalacostraca</taxon>
        <taxon>Eucarida</taxon>
        <taxon>Decapoda</taxon>
        <taxon>Pleocyemata</taxon>
        <taxon>Anomura</taxon>
        <taxon>Galatheoidea</taxon>
        <taxon>Porcellanidae</taxon>
        <taxon>Petrolisthes</taxon>
    </lineage>
</organism>
<proteinExistence type="predicted"/>
<name>A0AAE1P398_9EUCA</name>
<gene>
    <name evidence="1" type="ORF">Pmani_027306</name>
</gene>
<comment type="caution">
    <text evidence="1">The sequence shown here is derived from an EMBL/GenBank/DDBJ whole genome shotgun (WGS) entry which is preliminary data.</text>
</comment>
<dbReference type="EMBL" id="JAWZYT010003043">
    <property type="protein sequence ID" value="KAK4300481.1"/>
    <property type="molecule type" value="Genomic_DNA"/>
</dbReference>
<evidence type="ECO:0000313" key="2">
    <source>
        <dbReference type="Proteomes" id="UP001292094"/>
    </source>
</evidence>
<dbReference type="AlphaFoldDB" id="A0AAE1P398"/>
<dbReference type="Proteomes" id="UP001292094">
    <property type="component" value="Unassembled WGS sequence"/>
</dbReference>